<evidence type="ECO:0000256" key="2">
    <source>
        <dbReference type="ARBA" id="ARBA00004574"/>
    </source>
</evidence>
<dbReference type="PANTHER" id="PTHR13989">
    <property type="entry name" value="REPLICATION PROTEIN A-RELATED"/>
    <property type="match status" value="1"/>
</dbReference>
<evidence type="ECO:0000256" key="7">
    <source>
        <dbReference type="ARBA" id="ARBA00023242"/>
    </source>
</evidence>
<dbReference type="AlphaFoldDB" id="A0A8T2UTW6"/>
<keyword evidence="5" id="KW-0779">Telomere</keyword>
<comment type="caution">
    <text evidence="9">The sequence shown here is derived from an EMBL/GenBank/DDBJ whole genome shotgun (WGS) entry which is preliminary data.</text>
</comment>
<evidence type="ECO:0000256" key="3">
    <source>
        <dbReference type="ARBA" id="ARBA00017411"/>
    </source>
</evidence>
<accession>A0A8T2UTW6</accession>
<evidence type="ECO:0000313" key="10">
    <source>
        <dbReference type="Proteomes" id="UP000825935"/>
    </source>
</evidence>
<evidence type="ECO:0000256" key="1">
    <source>
        <dbReference type="ARBA" id="ARBA00004123"/>
    </source>
</evidence>
<name>A0A8T2UTW6_CERRI</name>
<dbReference type="EMBL" id="CM035410">
    <property type="protein sequence ID" value="KAH7436854.1"/>
    <property type="molecule type" value="Genomic_DNA"/>
</dbReference>
<dbReference type="InterPro" id="IPR040260">
    <property type="entry name" value="RFA2-like"/>
</dbReference>
<evidence type="ECO:0000256" key="8">
    <source>
        <dbReference type="ARBA" id="ARBA00030039"/>
    </source>
</evidence>
<evidence type="ECO:0000256" key="4">
    <source>
        <dbReference type="ARBA" id="ARBA00022454"/>
    </source>
</evidence>
<dbReference type="Proteomes" id="UP000825935">
    <property type="component" value="Chromosome 5"/>
</dbReference>
<dbReference type="OMA" id="DHMEKFL"/>
<dbReference type="EMBL" id="CM035410">
    <property type="protein sequence ID" value="KAH7436853.1"/>
    <property type="molecule type" value="Genomic_DNA"/>
</dbReference>
<protein>
    <recommendedName>
        <fullName evidence="3">CST complex subunit STN1</fullName>
    </recommendedName>
    <alternativeName>
        <fullName evidence="8">Suppressor of cdc thirteen homolog</fullName>
    </alternativeName>
</protein>
<reference evidence="9" key="1">
    <citation type="submission" date="2021-08" db="EMBL/GenBank/DDBJ databases">
        <title>WGS assembly of Ceratopteris richardii.</title>
        <authorList>
            <person name="Marchant D.B."/>
            <person name="Chen G."/>
            <person name="Jenkins J."/>
            <person name="Shu S."/>
            <person name="Leebens-Mack J."/>
            <person name="Grimwood J."/>
            <person name="Schmutz J."/>
            <person name="Soltis P."/>
            <person name="Soltis D."/>
            <person name="Chen Z.-H."/>
        </authorList>
    </citation>
    <scope>NUCLEOTIDE SEQUENCE</scope>
    <source>
        <strain evidence="9">Whitten #5841</strain>
        <tissue evidence="9">Leaf</tissue>
    </source>
</reference>
<sequence>MAGTGKTEQDEEDYHVHLLSVNFHSLQVVSRPSVPSSSSSCKWALQRTRDRRTSLMVVKRLEVMGLAVAVDRKEKYLRFLLDDGSGACIPCILWLNLLSLTPRLNQSHLHCAVTTQVQAELSVEEASKVRLGSLIRVQGRPSSFNGNLQVTVSSLQVESDPNAELLHWLDCMRLALRNYGLVAVQH</sequence>
<gene>
    <name evidence="9" type="ORF">KP509_05G038800</name>
</gene>
<dbReference type="OrthoDB" id="77828at2759"/>
<evidence type="ECO:0000256" key="5">
    <source>
        <dbReference type="ARBA" id="ARBA00022895"/>
    </source>
</evidence>
<keyword evidence="6" id="KW-0238">DNA-binding</keyword>
<comment type="subcellular location">
    <subcellularLocation>
        <location evidence="2">Chromosome</location>
        <location evidence="2">Telomere</location>
    </subcellularLocation>
    <subcellularLocation>
        <location evidence="1">Nucleus</location>
    </subcellularLocation>
</comment>
<proteinExistence type="predicted"/>
<evidence type="ECO:0000313" key="9">
    <source>
        <dbReference type="EMBL" id="KAH7436854.1"/>
    </source>
</evidence>
<organism evidence="9 10">
    <name type="scientific">Ceratopteris richardii</name>
    <name type="common">Triangle waterfern</name>
    <dbReference type="NCBI Taxonomy" id="49495"/>
    <lineage>
        <taxon>Eukaryota</taxon>
        <taxon>Viridiplantae</taxon>
        <taxon>Streptophyta</taxon>
        <taxon>Embryophyta</taxon>
        <taxon>Tracheophyta</taxon>
        <taxon>Polypodiopsida</taxon>
        <taxon>Polypodiidae</taxon>
        <taxon>Polypodiales</taxon>
        <taxon>Pteridineae</taxon>
        <taxon>Pteridaceae</taxon>
        <taxon>Parkerioideae</taxon>
        <taxon>Ceratopteris</taxon>
    </lineage>
</organism>
<dbReference type="InterPro" id="IPR012340">
    <property type="entry name" value="NA-bd_OB-fold"/>
</dbReference>
<dbReference type="GO" id="GO:0005634">
    <property type="term" value="C:nucleus"/>
    <property type="evidence" value="ECO:0007669"/>
    <property type="project" value="UniProtKB-SubCell"/>
</dbReference>
<keyword evidence="4" id="KW-0158">Chromosome</keyword>
<keyword evidence="7" id="KW-0539">Nucleus</keyword>
<keyword evidence="10" id="KW-1185">Reference proteome</keyword>
<dbReference type="GO" id="GO:0003677">
    <property type="term" value="F:DNA binding"/>
    <property type="evidence" value="ECO:0007669"/>
    <property type="project" value="UniProtKB-KW"/>
</dbReference>
<dbReference type="SUPFAM" id="SSF50249">
    <property type="entry name" value="Nucleic acid-binding proteins"/>
    <property type="match status" value="1"/>
</dbReference>
<dbReference type="PANTHER" id="PTHR13989:SF33">
    <property type="entry name" value="CST COMPLEX SUBUNIT STN1"/>
    <property type="match status" value="1"/>
</dbReference>
<evidence type="ECO:0000256" key="6">
    <source>
        <dbReference type="ARBA" id="ARBA00023125"/>
    </source>
</evidence>
<dbReference type="Gene3D" id="2.40.50.140">
    <property type="entry name" value="Nucleic acid-binding proteins"/>
    <property type="match status" value="1"/>
</dbReference>
<dbReference type="GO" id="GO:0000781">
    <property type="term" value="C:chromosome, telomeric region"/>
    <property type="evidence" value="ECO:0007669"/>
    <property type="project" value="UniProtKB-SubCell"/>
</dbReference>